<feature type="transmembrane region" description="Helical" evidence="1">
    <location>
        <begin position="78"/>
        <end position="98"/>
    </location>
</feature>
<accession>A0A7W0CJ97</accession>
<proteinExistence type="predicted"/>
<feature type="transmembrane region" description="Helical" evidence="1">
    <location>
        <begin position="12"/>
        <end position="34"/>
    </location>
</feature>
<evidence type="ECO:0000256" key="1">
    <source>
        <dbReference type="SAM" id="Phobius"/>
    </source>
</evidence>
<evidence type="ECO:0000313" key="3">
    <source>
        <dbReference type="Proteomes" id="UP000530928"/>
    </source>
</evidence>
<evidence type="ECO:0008006" key="4">
    <source>
        <dbReference type="Google" id="ProtNLM"/>
    </source>
</evidence>
<organism evidence="2 3">
    <name type="scientific">Nonomuraea soli</name>
    <dbReference type="NCBI Taxonomy" id="1032476"/>
    <lineage>
        <taxon>Bacteria</taxon>
        <taxon>Bacillati</taxon>
        <taxon>Actinomycetota</taxon>
        <taxon>Actinomycetes</taxon>
        <taxon>Streptosporangiales</taxon>
        <taxon>Streptosporangiaceae</taxon>
        <taxon>Nonomuraea</taxon>
    </lineage>
</organism>
<protein>
    <recommendedName>
        <fullName evidence="4">DUF1449 family protein</fullName>
    </recommendedName>
</protein>
<dbReference type="AlphaFoldDB" id="A0A7W0CJ97"/>
<name>A0A7W0CJ97_9ACTN</name>
<comment type="caution">
    <text evidence="2">The sequence shown here is derived from an EMBL/GenBank/DDBJ whole genome shotgun (WGS) entry which is preliminary data.</text>
</comment>
<gene>
    <name evidence="2" type="ORF">HNR30_003291</name>
</gene>
<reference evidence="2 3" key="1">
    <citation type="submission" date="2020-07" db="EMBL/GenBank/DDBJ databases">
        <title>Genomic Encyclopedia of Type Strains, Phase IV (KMG-IV): sequencing the most valuable type-strain genomes for metagenomic binning, comparative biology and taxonomic classification.</title>
        <authorList>
            <person name="Goeker M."/>
        </authorList>
    </citation>
    <scope>NUCLEOTIDE SEQUENCE [LARGE SCALE GENOMIC DNA]</scope>
    <source>
        <strain evidence="2 3">DSM 45533</strain>
    </source>
</reference>
<dbReference type="RefSeq" id="WP_181610694.1">
    <property type="nucleotide sequence ID" value="NZ_BAABAM010000002.1"/>
</dbReference>
<feature type="transmembrane region" description="Helical" evidence="1">
    <location>
        <begin position="41"/>
        <end position="66"/>
    </location>
</feature>
<keyword evidence="3" id="KW-1185">Reference proteome</keyword>
<dbReference type="EMBL" id="JACDUR010000003">
    <property type="protein sequence ID" value="MBA2891950.1"/>
    <property type="molecule type" value="Genomic_DNA"/>
</dbReference>
<dbReference type="Proteomes" id="UP000530928">
    <property type="component" value="Unassembled WGS sequence"/>
</dbReference>
<keyword evidence="1" id="KW-0812">Transmembrane</keyword>
<keyword evidence="1" id="KW-1133">Transmembrane helix</keyword>
<keyword evidence="1" id="KW-0472">Membrane</keyword>
<sequence>MSDFIDATLAFPAVIFTFLLVVVIGYWIVVVTGLTHLDEDLAWLGLSGVPAGVTLSLLIALAWFFSLAGGTFVDSTPLRVGVLVLAVAASWFVTKLLVKPLRRLAPAASPSRHDFVGLPCVVRTGLAGNSFGQAEVTAADGSTAVVQVRTTGADVLKRGDKALIFDYDAGGEFYYVMPDERVS</sequence>
<evidence type="ECO:0000313" key="2">
    <source>
        <dbReference type="EMBL" id="MBA2891950.1"/>
    </source>
</evidence>